<dbReference type="PANTHER" id="PTHR13832:SF790">
    <property type="entry name" value="PROTEIN PHOSPHATASE 2C 22-RELATED"/>
    <property type="match status" value="1"/>
</dbReference>
<comment type="cofactor">
    <cofactor evidence="2">
        <name>Mg(2+)</name>
        <dbReference type="ChEBI" id="CHEBI:18420"/>
    </cofactor>
</comment>
<evidence type="ECO:0000256" key="4">
    <source>
        <dbReference type="ARBA" id="ARBA00022723"/>
    </source>
</evidence>
<dbReference type="GO" id="GO:0004722">
    <property type="term" value="F:protein serine/threonine phosphatase activity"/>
    <property type="evidence" value="ECO:0007669"/>
    <property type="project" value="UniProtKB-EC"/>
</dbReference>
<dbReference type="KEGG" id="mis:MICPUN_56172"/>
<dbReference type="OrthoDB" id="10264738at2759"/>
<dbReference type="GeneID" id="8240764"/>
<evidence type="ECO:0000256" key="1">
    <source>
        <dbReference type="ARBA" id="ARBA00001936"/>
    </source>
</evidence>
<keyword evidence="7 9" id="KW-0904">Protein phosphatase</keyword>
<dbReference type="PROSITE" id="PS01032">
    <property type="entry name" value="PPM_1"/>
    <property type="match status" value="1"/>
</dbReference>
<dbReference type="CDD" id="cd00143">
    <property type="entry name" value="PP2Cc"/>
    <property type="match status" value="1"/>
</dbReference>
<keyword evidence="8" id="KW-0464">Manganese</keyword>
<evidence type="ECO:0000256" key="3">
    <source>
        <dbReference type="ARBA" id="ARBA00013081"/>
    </source>
</evidence>
<reference evidence="12 13" key="1">
    <citation type="journal article" date="2009" name="Science">
        <title>Green evolution and dynamic adaptations revealed by genomes of the marine picoeukaryotes Micromonas.</title>
        <authorList>
            <person name="Worden A.Z."/>
            <person name="Lee J.H."/>
            <person name="Mock T."/>
            <person name="Rouze P."/>
            <person name="Simmons M.P."/>
            <person name="Aerts A.L."/>
            <person name="Allen A.E."/>
            <person name="Cuvelier M.L."/>
            <person name="Derelle E."/>
            <person name="Everett M.V."/>
            <person name="Foulon E."/>
            <person name="Grimwood J."/>
            <person name="Gundlach H."/>
            <person name="Henrissat B."/>
            <person name="Napoli C."/>
            <person name="McDonald S.M."/>
            <person name="Parker M.S."/>
            <person name="Rombauts S."/>
            <person name="Salamov A."/>
            <person name="Von Dassow P."/>
            <person name="Badger J.H."/>
            <person name="Coutinho P.M."/>
            <person name="Demir E."/>
            <person name="Dubchak I."/>
            <person name="Gentemann C."/>
            <person name="Eikrem W."/>
            <person name="Gready J.E."/>
            <person name="John U."/>
            <person name="Lanier W."/>
            <person name="Lindquist E.A."/>
            <person name="Lucas S."/>
            <person name="Mayer K.F."/>
            <person name="Moreau H."/>
            <person name="Not F."/>
            <person name="Otillar R."/>
            <person name="Panaud O."/>
            <person name="Pangilinan J."/>
            <person name="Paulsen I."/>
            <person name="Piegu B."/>
            <person name="Poliakov A."/>
            <person name="Robbens S."/>
            <person name="Schmutz J."/>
            <person name="Toulza E."/>
            <person name="Wyss T."/>
            <person name="Zelensky A."/>
            <person name="Zhou K."/>
            <person name="Armbrust E.V."/>
            <person name="Bhattacharya D."/>
            <person name="Goodenough U.W."/>
            <person name="Van de Peer Y."/>
            <person name="Grigoriev I.V."/>
        </authorList>
    </citation>
    <scope>NUCLEOTIDE SEQUENCE [LARGE SCALE GENOMIC DNA]</scope>
    <source>
        <strain evidence="13">RCC299 / NOUM17</strain>
    </source>
</reference>
<proteinExistence type="inferred from homology"/>
<evidence type="ECO:0000256" key="8">
    <source>
        <dbReference type="ARBA" id="ARBA00023211"/>
    </source>
</evidence>
<comment type="similarity">
    <text evidence="9">Belongs to the PP2C family.</text>
</comment>
<evidence type="ECO:0000313" key="12">
    <source>
        <dbReference type="EMBL" id="ACO60827.1"/>
    </source>
</evidence>
<keyword evidence="13" id="KW-1185">Reference proteome</keyword>
<protein>
    <recommendedName>
        <fullName evidence="3">protein-serine/threonine phosphatase</fullName>
        <ecNumber evidence="3">3.1.3.16</ecNumber>
    </recommendedName>
</protein>
<dbReference type="STRING" id="296587.C1E0J1"/>
<accession>C1E0J1</accession>
<name>C1E0J1_MICCC</name>
<dbReference type="OMA" id="MEDTHIM"/>
<keyword evidence="4" id="KW-0479">Metal-binding</keyword>
<feature type="compositionally biased region" description="Polar residues" evidence="10">
    <location>
        <begin position="360"/>
        <end position="373"/>
    </location>
</feature>
<dbReference type="eggNOG" id="KOG0698">
    <property type="taxonomic scope" value="Eukaryota"/>
</dbReference>
<dbReference type="GO" id="GO:0046872">
    <property type="term" value="F:metal ion binding"/>
    <property type="evidence" value="ECO:0007669"/>
    <property type="project" value="UniProtKB-KW"/>
</dbReference>
<dbReference type="InterPro" id="IPR001932">
    <property type="entry name" value="PPM-type_phosphatase-like_dom"/>
</dbReference>
<evidence type="ECO:0000256" key="10">
    <source>
        <dbReference type="SAM" id="MobiDB-lite"/>
    </source>
</evidence>
<dbReference type="EMBL" id="CP001323">
    <property type="protein sequence ID" value="ACO60827.1"/>
    <property type="molecule type" value="Genomic_DNA"/>
</dbReference>
<dbReference type="InterPro" id="IPR000222">
    <property type="entry name" value="PP2C_BS"/>
</dbReference>
<sequence length="412" mass="43419">MNGEGGAEADDAGRDATTAASTSGEPTEQNGSFVPPSIRSGEHGELGPRRTMEDASSCREGVVAEGCDDPLAFYCLFDGHGGRGCADFLNERLVANITSDPSFAKDPAQAMRDAFQRTDEDFRASMGAEGDASGSTALALCVRGGTLLVANAGDCRAVLSRRGRATDLSTDQRPSCSTEMSRIEAAGGSVEDGYINGHLGVARAFGDFHIEGLKGKAGGEPGPLIATPEVETHALTHEDEFVIMACDGLWDVFSSHNAVDFTRLALRRHNDPSTAARELALEALRRDSCDNVTVIVVCFSDDPPPDKRVEGRTAPMRFGRTISSEGLSSLQKAIRDDDEAAIEAIQNSPAPAMRPRGLTRVSSINPSSPSRGKNLSGGFLNALDNLDLSMEGSLTPLAEETNTRGSPASAEK</sequence>
<feature type="region of interest" description="Disordered" evidence="10">
    <location>
        <begin position="1"/>
        <end position="53"/>
    </location>
</feature>
<dbReference type="PANTHER" id="PTHR13832">
    <property type="entry name" value="PROTEIN PHOSPHATASE 2C"/>
    <property type="match status" value="1"/>
</dbReference>
<keyword evidence="6" id="KW-0460">Magnesium</keyword>
<feature type="domain" description="PPM-type phosphatase" evidence="11">
    <location>
        <begin position="39"/>
        <end position="299"/>
    </location>
</feature>
<evidence type="ECO:0000313" key="13">
    <source>
        <dbReference type="Proteomes" id="UP000002009"/>
    </source>
</evidence>
<dbReference type="FunCoup" id="C1E0J1">
    <property type="interactions" value="87"/>
</dbReference>
<feature type="compositionally biased region" description="Basic and acidic residues" evidence="10">
    <location>
        <begin position="40"/>
        <end position="53"/>
    </location>
</feature>
<evidence type="ECO:0000256" key="5">
    <source>
        <dbReference type="ARBA" id="ARBA00022801"/>
    </source>
</evidence>
<dbReference type="Pfam" id="PF00481">
    <property type="entry name" value="PP2C"/>
    <property type="match status" value="1"/>
</dbReference>
<evidence type="ECO:0000256" key="6">
    <source>
        <dbReference type="ARBA" id="ARBA00022842"/>
    </source>
</evidence>
<dbReference type="PROSITE" id="PS51746">
    <property type="entry name" value="PPM_2"/>
    <property type="match status" value="1"/>
</dbReference>
<dbReference type="Proteomes" id="UP000002009">
    <property type="component" value="Chromosome 2"/>
</dbReference>
<comment type="cofactor">
    <cofactor evidence="1">
        <name>Mn(2+)</name>
        <dbReference type="ChEBI" id="CHEBI:29035"/>
    </cofactor>
</comment>
<evidence type="ECO:0000259" key="11">
    <source>
        <dbReference type="PROSITE" id="PS51746"/>
    </source>
</evidence>
<organism evidence="12 13">
    <name type="scientific">Micromonas commoda (strain RCC299 / NOUM17 / CCMP2709)</name>
    <name type="common">Picoplanktonic green alga</name>
    <dbReference type="NCBI Taxonomy" id="296587"/>
    <lineage>
        <taxon>Eukaryota</taxon>
        <taxon>Viridiplantae</taxon>
        <taxon>Chlorophyta</taxon>
        <taxon>Mamiellophyceae</taxon>
        <taxon>Mamiellales</taxon>
        <taxon>Mamiellaceae</taxon>
        <taxon>Micromonas</taxon>
    </lineage>
</organism>
<keyword evidence="5 9" id="KW-0378">Hydrolase</keyword>
<dbReference type="InterPro" id="IPR015655">
    <property type="entry name" value="PP2C"/>
</dbReference>
<dbReference type="SUPFAM" id="SSF81606">
    <property type="entry name" value="PP2C-like"/>
    <property type="match status" value="1"/>
</dbReference>
<evidence type="ECO:0000256" key="7">
    <source>
        <dbReference type="ARBA" id="ARBA00022912"/>
    </source>
</evidence>
<dbReference type="RefSeq" id="XP_002499569.1">
    <property type="nucleotide sequence ID" value="XM_002499523.1"/>
</dbReference>
<feature type="compositionally biased region" description="Low complexity" evidence="10">
    <location>
        <begin position="15"/>
        <end position="24"/>
    </location>
</feature>
<dbReference type="InterPro" id="IPR036457">
    <property type="entry name" value="PPM-type-like_dom_sf"/>
</dbReference>
<dbReference type="Gene3D" id="3.60.40.10">
    <property type="entry name" value="PPM-type phosphatase domain"/>
    <property type="match status" value="1"/>
</dbReference>
<dbReference type="AlphaFoldDB" id="C1E0J1"/>
<feature type="region of interest" description="Disordered" evidence="10">
    <location>
        <begin position="346"/>
        <end position="378"/>
    </location>
</feature>
<dbReference type="EC" id="3.1.3.16" evidence="3"/>
<evidence type="ECO:0000256" key="2">
    <source>
        <dbReference type="ARBA" id="ARBA00001946"/>
    </source>
</evidence>
<gene>
    <name evidence="12" type="ORF">MICPUN_56172</name>
</gene>
<evidence type="ECO:0000256" key="9">
    <source>
        <dbReference type="RuleBase" id="RU003465"/>
    </source>
</evidence>
<dbReference type="InParanoid" id="C1E0J1"/>
<feature type="region of interest" description="Disordered" evidence="10">
    <location>
        <begin position="391"/>
        <end position="412"/>
    </location>
</feature>
<dbReference type="SMART" id="SM00332">
    <property type="entry name" value="PP2Cc"/>
    <property type="match status" value="1"/>
</dbReference>